<dbReference type="GO" id="GO:0003700">
    <property type="term" value="F:DNA-binding transcription factor activity"/>
    <property type="evidence" value="ECO:0007669"/>
    <property type="project" value="InterPro"/>
</dbReference>
<dbReference type="OrthoDB" id="9802039at2"/>
<evidence type="ECO:0000256" key="1">
    <source>
        <dbReference type="ARBA" id="ARBA00023125"/>
    </source>
</evidence>
<evidence type="ECO:0000313" key="4">
    <source>
        <dbReference type="Proteomes" id="UP000319732"/>
    </source>
</evidence>
<dbReference type="SMART" id="SM00422">
    <property type="entry name" value="HTH_MERR"/>
    <property type="match status" value="1"/>
</dbReference>
<dbReference type="Pfam" id="PF13411">
    <property type="entry name" value="MerR_1"/>
    <property type="match status" value="1"/>
</dbReference>
<dbReference type="AlphaFoldDB" id="A0A545TVS1"/>
<keyword evidence="4" id="KW-1185">Reference proteome</keyword>
<dbReference type="Gene3D" id="1.10.1660.10">
    <property type="match status" value="1"/>
</dbReference>
<proteinExistence type="predicted"/>
<dbReference type="Proteomes" id="UP000319732">
    <property type="component" value="Unassembled WGS sequence"/>
</dbReference>
<sequence>MYSIGQLVKEFSVSRSTLLYYDKIGLLKPSGRSTANYRQYTQRDFDRMAQIATYKEAGLPLDSIAEILDSSNNEPSEILEKRLRHLNSEISRIRQQQQLIIRLLGKRSLLKTTKVMNKQQWVKILRASGMDDQAMRQWHIEFERDLPEVHSDFLESLGIDKKEIAEIKAFSQN</sequence>
<evidence type="ECO:0000313" key="3">
    <source>
        <dbReference type="EMBL" id="TQV81313.1"/>
    </source>
</evidence>
<dbReference type="InterPro" id="IPR047057">
    <property type="entry name" value="MerR_fam"/>
</dbReference>
<dbReference type="GO" id="GO:0003677">
    <property type="term" value="F:DNA binding"/>
    <property type="evidence" value="ECO:0007669"/>
    <property type="project" value="UniProtKB-KW"/>
</dbReference>
<evidence type="ECO:0000259" key="2">
    <source>
        <dbReference type="PROSITE" id="PS50937"/>
    </source>
</evidence>
<dbReference type="PROSITE" id="PS50937">
    <property type="entry name" value="HTH_MERR_2"/>
    <property type="match status" value="1"/>
</dbReference>
<keyword evidence="1" id="KW-0238">DNA-binding</keyword>
<reference evidence="3 4" key="1">
    <citation type="submission" date="2019-06" db="EMBL/GenBank/DDBJ databases">
        <title>Whole genome sequence for Cellvibrionaceae sp. R142.</title>
        <authorList>
            <person name="Wang G."/>
        </authorList>
    </citation>
    <scope>NUCLEOTIDE SEQUENCE [LARGE SCALE GENOMIC DNA]</scope>
    <source>
        <strain evidence="3 4">R142</strain>
    </source>
</reference>
<accession>A0A545TVS1</accession>
<dbReference type="PANTHER" id="PTHR30204">
    <property type="entry name" value="REDOX-CYCLING DRUG-SENSING TRANSCRIPTIONAL ACTIVATOR SOXR"/>
    <property type="match status" value="1"/>
</dbReference>
<organism evidence="3 4">
    <name type="scientific">Exilibacterium tricleocarpae</name>
    <dbReference type="NCBI Taxonomy" id="2591008"/>
    <lineage>
        <taxon>Bacteria</taxon>
        <taxon>Pseudomonadati</taxon>
        <taxon>Pseudomonadota</taxon>
        <taxon>Gammaproteobacteria</taxon>
        <taxon>Cellvibrionales</taxon>
        <taxon>Cellvibrionaceae</taxon>
        <taxon>Exilibacterium</taxon>
    </lineage>
</organism>
<dbReference type="InterPro" id="IPR000551">
    <property type="entry name" value="MerR-type_HTH_dom"/>
</dbReference>
<dbReference type="PANTHER" id="PTHR30204:SF90">
    <property type="entry name" value="HTH-TYPE TRANSCRIPTIONAL ACTIVATOR MTA"/>
    <property type="match status" value="1"/>
</dbReference>
<name>A0A545TVS1_9GAMM</name>
<protein>
    <submittedName>
        <fullName evidence="3">MerR family transcriptional regulator</fullName>
    </submittedName>
</protein>
<feature type="domain" description="HTH merR-type" evidence="2">
    <location>
        <begin position="1"/>
        <end position="70"/>
    </location>
</feature>
<gene>
    <name evidence="3" type="ORF">FKG94_09475</name>
</gene>
<dbReference type="InterPro" id="IPR009061">
    <property type="entry name" value="DNA-bd_dom_put_sf"/>
</dbReference>
<dbReference type="SUPFAM" id="SSF46955">
    <property type="entry name" value="Putative DNA-binding domain"/>
    <property type="match status" value="1"/>
</dbReference>
<dbReference type="RefSeq" id="WP_142903974.1">
    <property type="nucleotide sequence ID" value="NZ_ML660091.1"/>
</dbReference>
<comment type="caution">
    <text evidence="3">The sequence shown here is derived from an EMBL/GenBank/DDBJ whole genome shotgun (WGS) entry which is preliminary data.</text>
</comment>
<dbReference type="EMBL" id="VHSG01000008">
    <property type="protein sequence ID" value="TQV81313.1"/>
    <property type="molecule type" value="Genomic_DNA"/>
</dbReference>